<proteinExistence type="predicted"/>
<dbReference type="AlphaFoldDB" id="A0A2A2A7M6"/>
<evidence type="ECO:0000256" key="2">
    <source>
        <dbReference type="ARBA" id="ARBA00022475"/>
    </source>
</evidence>
<dbReference type="InterPro" id="IPR036259">
    <property type="entry name" value="MFS_trans_sf"/>
</dbReference>
<dbReference type="InterPro" id="IPR011701">
    <property type="entry name" value="MFS"/>
</dbReference>
<keyword evidence="2" id="KW-1003">Cell membrane</keyword>
<evidence type="ECO:0000256" key="5">
    <source>
        <dbReference type="ARBA" id="ARBA00023136"/>
    </source>
</evidence>
<accession>A0A2A2A7M6</accession>
<protein>
    <submittedName>
        <fullName evidence="8">MFS transporter</fullName>
    </submittedName>
</protein>
<dbReference type="PANTHER" id="PTHR43124">
    <property type="entry name" value="PURINE EFFLUX PUMP PBUE"/>
    <property type="match status" value="1"/>
</dbReference>
<feature type="transmembrane region" description="Helical" evidence="6">
    <location>
        <begin position="104"/>
        <end position="125"/>
    </location>
</feature>
<feature type="transmembrane region" description="Helical" evidence="6">
    <location>
        <begin position="296"/>
        <end position="313"/>
    </location>
</feature>
<comment type="subcellular location">
    <subcellularLocation>
        <location evidence="1">Cell membrane</location>
        <topology evidence="1">Multi-pass membrane protein</topology>
    </subcellularLocation>
</comment>
<dbReference type="Pfam" id="PF07690">
    <property type="entry name" value="MFS_1"/>
    <property type="match status" value="1"/>
</dbReference>
<feature type="transmembrane region" description="Helical" evidence="6">
    <location>
        <begin position="319"/>
        <end position="336"/>
    </location>
</feature>
<dbReference type="GO" id="GO:0005886">
    <property type="term" value="C:plasma membrane"/>
    <property type="evidence" value="ECO:0007669"/>
    <property type="project" value="UniProtKB-SubCell"/>
</dbReference>
<feature type="transmembrane region" description="Helical" evidence="6">
    <location>
        <begin position="48"/>
        <end position="67"/>
    </location>
</feature>
<feature type="transmembrane region" description="Helical" evidence="6">
    <location>
        <begin position="79"/>
        <end position="98"/>
    </location>
</feature>
<feature type="transmembrane region" description="Helical" evidence="6">
    <location>
        <begin position="137"/>
        <end position="156"/>
    </location>
</feature>
<comment type="caution">
    <text evidence="8">The sequence shown here is derived from an EMBL/GenBank/DDBJ whole genome shotgun (WGS) entry which is preliminary data.</text>
</comment>
<sequence length="428" mass="45951">MNQLLPRAAAIRVFLLFALVYLLSMLVRAVTATLAPELSASFALDSGALGLLAGSYFIGFCLMQIPLGICLDRFGPPRTAVAFLCVALLGGAMTAAAQTFPQMLLGRTLLGLGLAAGLMAPLTAYRRWYSPAAQVRANAWMQMVGALGMLLSTLPVQWLLPQLGWRGVFWAWCGVGALALLGLLLGLPRWSASGSVLAPPGVGAPASVLDILKGYGVVLRNRRFINVAPLAFFGYGGLFAILTLWAGPWLRDVSGQTAEQAAAGLLGINTAMMLAFFAWGLVAAPLERRGLQLESLTLGTMLLGLLVLPWVVWQGADSRWPHWAAYCLSLTGFSLVQPKLAQQFPSQLAGRALTAFNLVIFTGTFFVQWGLGLAIDLLQTLGWSQPAAYQGAMLLLWLCKLLALGWFLRRHLPPARPNAGPDEHAQRV</sequence>
<dbReference type="Proteomes" id="UP000217999">
    <property type="component" value="Unassembled WGS sequence"/>
</dbReference>
<evidence type="ECO:0000256" key="3">
    <source>
        <dbReference type="ARBA" id="ARBA00022692"/>
    </source>
</evidence>
<keyword evidence="3 6" id="KW-0812">Transmembrane</keyword>
<feature type="transmembrane region" description="Helical" evidence="6">
    <location>
        <begin position="262"/>
        <end position="284"/>
    </location>
</feature>
<dbReference type="EMBL" id="NSJF01000006">
    <property type="protein sequence ID" value="PAT33744.1"/>
    <property type="molecule type" value="Genomic_DNA"/>
</dbReference>
<feature type="domain" description="Major facilitator superfamily (MFS) profile" evidence="7">
    <location>
        <begin position="13"/>
        <end position="428"/>
    </location>
</feature>
<evidence type="ECO:0000256" key="6">
    <source>
        <dbReference type="SAM" id="Phobius"/>
    </source>
</evidence>
<dbReference type="PANTHER" id="PTHR43124:SF3">
    <property type="entry name" value="CHLORAMPHENICOL EFFLUX PUMP RV0191"/>
    <property type="match status" value="1"/>
</dbReference>
<dbReference type="InterPro" id="IPR050189">
    <property type="entry name" value="MFS_Efflux_Transporters"/>
</dbReference>
<reference evidence="8 9" key="1">
    <citation type="submission" date="2017-08" db="EMBL/GenBank/DDBJ databases">
        <title>WGS of Clinical strains of the CDC Group NO-1 linked to zoonotic infections in humans.</title>
        <authorList>
            <person name="Bernier A.-M."/>
            <person name="Bernard K."/>
        </authorList>
    </citation>
    <scope>NUCLEOTIDE SEQUENCE [LARGE SCALE GENOMIC DNA]</scope>
    <source>
        <strain evidence="8 9">NML03-0146</strain>
    </source>
</reference>
<evidence type="ECO:0000313" key="9">
    <source>
        <dbReference type="Proteomes" id="UP000217999"/>
    </source>
</evidence>
<evidence type="ECO:0000256" key="1">
    <source>
        <dbReference type="ARBA" id="ARBA00004651"/>
    </source>
</evidence>
<dbReference type="PROSITE" id="PS50850">
    <property type="entry name" value="MFS"/>
    <property type="match status" value="1"/>
</dbReference>
<feature type="transmembrane region" description="Helical" evidence="6">
    <location>
        <begin position="168"/>
        <end position="187"/>
    </location>
</feature>
<dbReference type="CDD" id="cd06174">
    <property type="entry name" value="MFS"/>
    <property type="match status" value="1"/>
</dbReference>
<evidence type="ECO:0000259" key="7">
    <source>
        <dbReference type="PROSITE" id="PS50850"/>
    </source>
</evidence>
<name>A0A2A2A7M6_9BURK</name>
<dbReference type="Gene3D" id="1.20.1250.20">
    <property type="entry name" value="MFS general substrate transporter like domains"/>
    <property type="match status" value="1"/>
</dbReference>
<gene>
    <name evidence="8" type="ORF">CK620_11285</name>
</gene>
<dbReference type="InterPro" id="IPR020846">
    <property type="entry name" value="MFS_dom"/>
</dbReference>
<dbReference type="GO" id="GO:0022857">
    <property type="term" value="F:transmembrane transporter activity"/>
    <property type="evidence" value="ECO:0007669"/>
    <property type="project" value="InterPro"/>
</dbReference>
<feature type="transmembrane region" description="Helical" evidence="6">
    <location>
        <begin position="230"/>
        <end position="250"/>
    </location>
</feature>
<dbReference type="SUPFAM" id="SSF103473">
    <property type="entry name" value="MFS general substrate transporter"/>
    <property type="match status" value="1"/>
</dbReference>
<feature type="transmembrane region" description="Helical" evidence="6">
    <location>
        <begin position="348"/>
        <end position="367"/>
    </location>
</feature>
<organism evidence="8 9">
    <name type="scientific">Vandammella animalimorsus</name>
    <dbReference type="NCBI Taxonomy" id="2029117"/>
    <lineage>
        <taxon>Bacteria</taxon>
        <taxon>Pseudomonadati</taxon>
        <taxon>Pseudomonadota</taxon>
        <taxon>Betaproteobacteria</taxon>
        <taxon>Burkholderiales</taxon>
        <taxon>Comamonadaceae</taxon>
        <taxon>Vandammella</taxon>
    </lineage>
</organism>
<keyword evidence="4 6" id="KW-1133">Transmembrane helix</keyword>
<evidence type="ECO:0000256" key="4">
    <source>
        <dbReference type="ARBA" id="ARBA00022989"/>
    </source>
</evidence>
<feature type="transmembrane region" description="Helical" evidence="6">
    <location>
        <begin position="387"/>
        <end position="408"/>
    </location>
</feature>
<evidence type="ECO:0000313" key="8">
    <source>
        <dbReference type="EMBL" id="PAT33744.1"/>
    </source>
</evidence>
<keyword evidence="5 6" id="KW-0472">Membrane</keyword>
<dbReference type="RefSeq" id="WP_095550382.1">
    <property type="nucleotide sequence ID" value="NZ_NSJF01000006.1"/>
</dbReference>